<gene>
    <name evidence="1" type="ORF">M378DRAFT_9239</name>
</gene>
<organism evidence="1 2">
    <name type="scientific">Amanita muscaria (strain Koide BX008)</name>
    <dbReference type="NCBI Taxonomy" id="946122"/>
    <lineage>
        <taxon>Eukaryota</taxon>
        <taxon>Fungi</taxon>
        <taxon>Dikarya</taxon>
        <taxon>Basidiomycota</taxon>
        <taxon>Agaricomycotina</taxon>
        <taxon>Agaricomycetes</taxon>
        <taxon>Agaricomycetidae</taxon>
        <taxon>Agaricales</taxon>
        <taxon>Pluteineae</taxon>
        <taxon>Amanitaceae</taxon>
        <taxon>Amanita</taxon>
    </lineage>
</organism>
<dbReference type="HOGENOM" id="CLU_3124665_0_0_1"/>
<dbReference type="EMBL" id="KN818230">
    <property type="protein sequence ID" value="KIL68012.1"/>
    <property type="molecule type" value="Genomic_DNA"/>
</dbReference>
<accession>A0A0C2X1M2</accession>
<reference evidence="1 2" key="1">
    <citation type="submission" date="2014-04" db="EMBL/GenBank/DDBJ databases">
        <title>Evolutionary Origins and Diversification of the Mycorrhizal Mutualists.</title>
        <authorList>
            <consortium name="DOE Joint Genome Institute"/>
            <consortium name="Mycorrhizal Genomics Consortium"/>
            <person name="Kohler A."/>
            <person name="Kuo A."/>
            <person name="Nagy L.G."/>
            <person name="Floudas D."/>
            <person name="Copeland A."/>
            <person name="Barry K.W."/>
            <person name="Cichocki N."/>
            <person name="Veneault-Fourrey C."/>
            <person name="LaButti K."/>
            <person name="Lindquist E.A."/>
            <person name="Lipzen A."/>
            <person name="Lundell T."/>
            <person name="Morin E."/>
            <person name="Murat C."/>
            <person name="Riley R."/>
            <person name="Ohm R."/>
            <person name="Sun H."/>
            <person name="Tunlid A."/>
            <person name="Henrissat B."/>
            <person name="Grigoriev I.V."/>
            <person name="Hibbett D.S."/>
            <person name="Martin F."/>
        </authorList>
    </citation>
    <scope>NUCLEOTIDE SEQUENCE [LARGE SCALE GENOMIC DNA]</scope>
    <source>
        <strain evidence="1 2">Koide BX008</strain>
    </source>
</reference>
<name>A0A0C2X1M2_AMAMK</name>
<evidence type="ECO:0000313" key="2">
    <source>
        <dbReference type="Proteomes" id="UP000054549"/>
    </source>
</evidence>
<keyword evidence="2" id="KW-1185">Reference proteome</keyword>
<dbReference type="AlphaFoldDB" id="A0A0C2X1M2"/>
<evidence type="ECO:0000313" key="1">
    <source>
        <dbReference type="EMBL" id="KIL68012.1"/>
    </source>
</evidence>
<sequence length="50" mass="5914">MPHRPPSPDIGNYSHRYPSPRFIRTKHLVWQARFRVNAAELDFICTPLSH</sequence>
<proteinExistence type="predicted"/>
<dbReference type="Proteomes" id="UP000054549">
    <property type="component" value="Unassembled WGS sequence"/>
</dbReference>
<protein>
    <submittedName>
        <fullName evidence="1">Uncharacterized protein</fullName>
    </submittedName>
</protein>
<dbReference type="InParanoid" id="A0A0C2X1M2"/>